<feature type="domain" description="Fe/B12 periplasmic-binding" evidence="7">
    <location>
        <begin position="32"/>
        <end position="296"/>
    </location>
</feature>
<dbReference type="PROSITE" id="PS50983">
    <property type="entry name" value="FE_B12_PBP"/>
    <property type="match status" value="1"/>
</dbReference>
<dbReference type="PANTHER" id="PTHR30532:SF1">
    <property type="entry name" value="IRON(3+)-HYDROXAMATE-BINDING PROTEIN FHUD"/>
    <property type="match status" value="1"/>
</dbReference>
<dbReference type="SUPFAM" id="SSF53807">
    <property type="entry name" value="Helical backbone' metal receptor"/>
    <property type="match status" value="1"/>
</dbReference>
<reference evidence="8 9" key="1">
    <citation type="submission" date="2020-08" db="EMBL/GenBank/DDBJ databases">
        <title>Genomic Encyclopedia of Type Strains, Phase IV (KMG-IV): sequencing the most valuable type-strain genomes for metagenomic binning, comparative biology and taxonomic classification.</title>
        <authorList>
            <person name="Goeker M."/>
        </authorList>
    </citation>
    <scope>NUCLEOTIDE SEQUENCE [LARGE SCALE GENOMIC DNA]</scope>
    <source>
        <strain evidence="8 9">DSM 12141</strain>
    </source>
</reference>
<organism evidence="8 9">
    <name type="scientific">Castellaniella defragrans</name>
    <name type="common">Alcaligenes defragrans</name>
    <dbReference type="NCBI Taxonomy" id="75697"/>
    <lineage>
        <taxon>Bacteria</taxon>
        <taxon>Pseudomonadati</taxon>
        <taxon>Pseudomonadota</taxon>
        <taxon>Betaproteobacteria</taxon>
        <taxon>Burkholderiales</taxon>
        <taxon>Alcaligenaceae</taxon>
        <taxon>Castellaniella</taxon>
    </lineage>
</organism>
<gene>
    <name evidence="8" type="ORF">HNR28_001986</name>
</gene>
<dbReference type="GO" id="GO:1901678">
    <property type="term" value="P:iron coordination entity transport"/>
    <property type="evidence" value="ECO:0007669"/>
    <property type="project" value="UniProtKB-ARBA"/>
</dbReference>
<dbReference type="PRINTS" id="PR01715">
    <property type="entry name" value="FERRIBNDNGPP"/>
</dbReference>
<name>A0A7W9TPG8_CASDE</name>
<evidence type="ECO:0000259" key="7">
    <source>
        <dbReference type="PROSITE" id="PS50983"/>
    </source>
</evidence>
<accession>A0A7W9TPG8</accession>
<evidence type="ECO:0000313" key="9">
    <source>
        <dbReference type="Proteomes" id="UP000541136"/>
    </source>
</evidence>
<comment type="similarity">
    <text evidence="2">Belongs to the bacterial solute-binding protein 8 family.</text>
</comment>
<dbReference type="Proteomes" id="UP000541136">
    <property type="component" value="Unassembled WGS sequence"/>
</dbReference>
<evidence type="ECO:0000256" key="2">
    <source>
        <dbReference type="ARBA" id="ARBA00008814"/>
    </source>
</evidence>
<keyword evidence="4" id="KW-0410">Iron transport</keyword>
<dbReference type="InterPro" id="IPR051313">
    <property type="entry name" value="Bact_iron-sidero_bind"/>
</dbReference>
<evidence type="ECO:0000313" key="8">
    <source>
        <dbReference type="EMBL" id="MBB6083941.1"/>
    </source>
</evidence>
<feature type="signal peptide" evidence="6">
    <location>
        <begin position="1"/>
        <end position="27"/>
    </location>
</feature>
<comment type="subcellular location">
    <subcellularLocation>
        <location evidence="1">Cell envelope</location>
    </subcellularLocation>
</comment>
<keyword evidence="5 6" id="KW-0732">Signal</keyword>
<keyword evidence="4" id="KW-0408">Iron</keyword>
<evidence type="ECO:0000256" key="1">
    <source>
        <dbReference type="ARBA" id="ARBA00004196"/>
    </source>
</evidence>
<sequence length="296" mass="31955">MPGARRRFCLLAALQGLLACVPDRAMAGSAPRVACIDWAAAESLAWLGCMPVAVPDLVTYRRWLPEPALPATTIDLGMRNEPNLELLAAVRPDRILLSSWQAGMRAQFSLIAPVDLAVVFDERRDPWSRIRELLLQAGGLAEQAQGARQRLAGFDEALAGLRRAVSARPRRPVYVAVLDERGSQAFVYGKGSWVDAVMDRIGLRNAWSGPTSFYGNSLVEIARFAADAEAAILYLDQGDRTRRAEANLRASTLWRGLPAVAAGRVAAVPAFYPLGGIPSALRCARILADAVRGIAG</sequence>
<keyword evidence="3" id="KW-0813">Transport</keyword>
<evidence type="ECO:0000256" key="4">
    <source>
        <dbReference type="ARBA" id="ARBA00022496"/>
    </source>
</evidence>
<evidence type="ECO:0000256" key="3">
    <source>
        <dbReference type="ARBA" id="ARBA00022448"/>
    </source>
</evidence>
<dbReference type="Gene3D" id="3.40.50.1980">
    <property type="entry name" value="Nitrogenase molybdenum iron protein domain"/>
    <property type="match status" value="2"/>
</dbReference>
<dbReference type="Pfam" id="PF01497">
    <property type="entry name" value="Peripla_BP_2"/>
    <property type="match status" value="1"/>
</dbReference>
<keyword evidence="4" id="KW-0406">Ion transport</keyword>
<dbReference type="RefSeq" id="WP_244978260.1">
    <property type="nucleotide sequence ID" value="NZ_JACHIB010000010.1"/>
</dbReference>
<dbReference type="EMBL" id="JACHIB010000010">
    <property type="protein sequence ID" value="MBB6083941.1"/>
    <property type="molecule type" value="Genomic_DNA"/>
</dbReference>
<dbReference type="InterPro" id="IPR002491">
    <property type="entry name" value="ABC_transptr_periplasmic_BD"/>
</dbReference>
<evidence type="ECO:0000256" key="5">
    <source>
        <dbReference type="ARBA" id="ARBA00022729"/>
    </source>
</evidence>
<protein>
    <submittedName>
        <fullName evidence="8">Iron complex transport system substrate-binding protein</fullName>
    </submittedName>
</protein>
<comment type="caution">
    <text evidence="8">The sequence shown here is derived from an EMBL/GenBank/DDBJ whole genome shotgun (WGS) entry which is preliminary data.</text>
</comment>
<dbReference type="GO" id="GO:0030288">
    <property type="term" value="C:outer membrane-bounded periplasmic space"/>
    <property type="evidence" value="ECO:0007669"/>
    <property type="project" value="TreeGrafter"/>
</dbReference>
<dbReference type="PROSITE" id="PS51257">
    <property type="entry name" value="PROKAR_LIPOPROTEIN"/>
    <property type="match status" value="1"/>
</dbReference>
<evidence type="ECO:0000256" key="6">
    <source>
        <dbReference type="SAM" id="SignalP"/>
    </source>
</evidence>
<proteinExistence type="inferred from homology"/>
<dbReference type="AlphaFoldDB" id="A0A7W9TPG8"/>
<dbReference type="PANTHER" id="PTHR30532">
    <property type="entry name" value="IRON III DICITRATE-BINDING PERIPLASMIC PROTEIN"/>
    <property type="match status" value="1"/>
</dbReference>
<feature type="chain" id="PRO_5031128706" evidence="6">
    <location>
        <begin position="28"/>
        <end position="296"/>
    </location>
</feature>